<evidence type="ECO:0000256" key="1">
    <source>
        <dbReference type="SAM" id="SignalP"/>
    </source>
</evidence>
<organism evidence="2 3">
    <name type="scientific">Peptoanaerobacter stomatis</name>
    <dbReference type="NCBI Taxonomy" id="796937"/>
    <lineage>
        <taxon>Bacteria</taxon>
        <taxon>Bacillati</taxon>
        <taxon>Bacillota</taxon>
        <taxon>Clostridia</taxon>
        <taxon>Peptostreptococcales</taxon>
        <taxon>Filifactoraceae</taxon>
        <taxon>Peptoanaerobacter</taxon>
    </lineage>
</organism>
<evidence type="ECO:0000313" key="3">
    <source>
        <dbReference type="Proteomes" id="UP000006437"/>
    </source>
</evidence>
<feature type="chain" id="PRO_5039218921" evidence="1">
    <location>
        <begin position="21"/>
        <end position="157"/>
    </location>
</feature>
<sequence length="157" mass="17907">MKKKFLFLVLLLTFVLPTFADASNGEDKKNVKLTDFEITNPKEEAAIVPGENIVLTGIGVEKDKIDIEVYSVKRTLPKDKDKEKEAVIKKLNNSYVVNVDALKVFAQEIELKEGENLVVITVTRGDRKYTVNKTVNYNKNMELNKIIRQLEYKDSVN</sequence>
<feature type="signal peptide" evidence="1">
    <location>
        <begin position="1"/>
        <end position="20"/>
    </location>
</feature>
<dbReference type="BioCyc" id="EBAC796937-HMP:GMGH-1278-MONOMER"/>
<dbReference type="HOGENOM" id="CLU_1684924_0_0_9"/>
<gene>
    <name evidence="2" type="ORF">HMPREF9629_01274</name>
</gene>
<reference evidence="2 3" key="1">
    <citation type="submission" date="2011-08" db="EMBL/GenBank/DDBJ databases">
        <title>The Genome Sequence of Eubacteriaceae bacterium ACC19a.</title>
        <authorList>
            <consortium name="The Broad Institute Genome Sequencing Platform"/>
            <person name="Earl A."/>
            <person name="Ward D."/>
            <person name="Feldgarden M."/>
            <person name="Gevers D."/>
            <person name="Sizova M."/>
            <person name="Hazen A."/>
            <person name="Epstein S."/>
            <person name="Young S.K."/>
            <person name="Zeng Q."/>
            <person name="Gargeya S."/>
            <person name="Fitzgerald M."/>
            <person name="Haas B."/>
            <person name="Abouelleil A."/>
            <person name="Alvarado L."/>
            <person name="Arachchi H.M."/>
            <person name="Berlin A."/>
            <person name="Brown A."/>
            <person name="Chapman S.B."/>
            <person name="Chen Z."/>
            <person name="Dunbar C."/>
            <person name="Freedman E."/>
            <person name="Gearin G."/>
            <person name="Gellesch M."/>
            <person name="Goldberg J."/>
            <person name="Griggs A."/>
            <person name="Gujja S."/>
            <person name="Heiman D."/>
            <person name="Howarth C."/>
            <person name="Larson L."/>
            <person name="Lui A."/>
            <person name="MacDonald P.J.P."/>
            <person name="Montmayeur A."/>
            <person name="Murphy C."/>
            <person name="Neiman D."/>
            <person name="Pearson M."/>
            <person name="Priest M."/>
            <person name="Roberts A."/>
            <person name="Saif S."/>
            <person name="Shea T."/>
            <person name="Shenoy N."/>
            <person name="Sisk P."/>
            <person name="Stolte C."/>
            <person name="Sykes S."/>
            <person name="Wortman J."/>
            <person name="Nusbaum C."/>
            <person name="Birren B."/>
        </authorList>
    </citation>
    <scope>NUCLEOTIDE SEQUENCE [LARGE SCALE GENOMIC DNA]</scope>
    <source>
        <strain evidence="2 3">ACC19a</strain>
    </source>
</reference>
<dbReference type="EMBL" id="AFZE01000003">
    <property type="protein sequence ID" value="EHL16434.1"/>
    <property type="molecule type" value="Genomic_DNA"/>
</dbReference>
<name>G9WYM3_9FIRM</name>
<protein>
    <submittedName>
        <fullName evidence="2">Uncharacterized protein</fullName>
    </submittedName>
</protein>
<dbReference type="Proteomes" id="UP000006437">
    <property type="component" value="Unassembled WGS sequence"/>
</dbReference>
<accession>G9WYM3</accession>
<keyword evidence="1" id="KW-0732">Signal</keyword>
<dbReference type="RefSeq" id="WP_009525509.1">
    <property type="nucleotide sequence ID" value="NZ_JH414552.1"/>
</dbReference>
<comment type="caution">
    <text evidence="2">The sequence shown here is derived from an EMBL/GenBank/DDBJ whole genome shotgun (WGS) entry which is preliminary data.</text>
</comment>
<proteinExistence type="predicted"/>
<evidence type="ECO:0000313" key="2">
    <source>
        <dbReference type="EMBL" id="EHL16434.1"/>
    </source>
</evidence>
<dbReference type="AlphaFoldDB" id="G9WYM3"/>